<dbReference type="Pfam" id="PF02406">
    <property type="entry name" value="MmoB_DmpM"/>
    <property type="match status" value="1"/>
</dbReference>
<sequence length="94" mass="10347">MTANAIANVYIALQSNDDTRPIIEAITEANPHAVVSQFPAMVKIDAPGHLTIVRGLVSEKLGREWDLQEIHLNLISLSGNIDEDDDAFTLHWNA</sequence>
<organism evidence="2 3">
    <name type="scientific">Cupriavidus basilensis</name>
    <dbReference type="NCBI Taxonomy" id="68895"/>
    <lineage>
        <taxon>Bacteria</taxon>
        <taxon>Pseudomonadati</taxon>
        <taxon>Pseudomonadota</taxon>
        <taxon>Betaproteobacteria</taxon>
        <taxon>Burkholderiales</taxon>
        <taxon>Burkholderiaceae</taxon>
        <taxon>Cupriavidus</taxon>
    </lineage>
</organism>
<comment type="caution">
    <text evidence="2">The sequence shown here is derived from an EMBL/GenBank/DDBJ whole genome shotgun (WGS) entry which is preliminary data.</text>
</comment>
<dbReference type="InterPro" id="IPR003454">
    <property type="entry name" value="MOase_MmoB_DmpM"/>
</dbReference>
<dbReference type="InterPro" id="IPR036889">
    <property type="entry name" value="mOase_MmoB_DmpM_sf"/>
</dbReference>
<evidence type="ECO:0000313" key="2">
    <source>
        <dbReference type="EMBL" id="MDF3837986.1"/>
    </source>
</evidence>
<dbReference type="RefSeq" id="WP_017227958.1">
    <property type="nucleotide sequence ID" value="NZ_JARJLM010000551.1"/>
</dbReference>
<dbReference type="Gene3D" id="3.90.56.10">
    <property type="entry name" value="Monooxygenase component MmoB/DmpM"/>
    <property type="match status" value="1"/>
</dbReference>
<proteinExistence type="inferred from homology"/>
<gene>
    <name evidence="2" type="ORF">P3W85_34395</name>
</gene>
<protein>
    <submittedName>
        <fullName evidence="2">MmoB/DmpM family protein</fullName>
    </submittedName>
</protein>
<dbReference type="Proteomes" id="UP001216674">
    <property type="component" value="Unassembled WGS sequence"/>
</dbReference>
<reference evidence="2 3" key="1">
    <citation type="submission" date="2023-03" db="EMBL/GenBank/DDBJ databases">
        <title>Draft assemblies of triclosan tolerant bacteria isolated from returned activated sludge.</title>
        <authorList>
            <person name="Van Hamelsveld S."/>
        </authorList>
    </citation>
    <scope>NUCLEOTIDE SEQUENCE [LARGE SCALE GENOMIC DNA]</scope>
    <source>
        <strain evidence="2 3">GW210010_S58</strain>
    </source>
</reference>
<accession>A0ABT6B233</accession>
<comment type="similarity">
    <text evidence="1">Belongs to the TmoD/XamoD family.</text>
</comment>
<name>A0ABT6B233_9BURK</name>
<evidence type="ECO:0000256" key="1">
    <source>
        <dbReference type="ARBA" id="ARBA00006313"/>
    </source>
</evidence>
<dbReference type="SUPFAM" id="SSF56029">
    <property type="entry name" value="Monooxygenase (hydroxylase) regulatory protein"/>
    <property type="match status" value="1"/>
</dbReference>
<keyword evidence="3" id="KW-1185">Reference proteome</keyword>
<dbReference type="EMBL" id="JARJLM010000551">
    <property type="protein sequence ID" value="MDF3837986.1"/>
    <property type="molecule type" value="Genomic_DNA"/>
</dbReference>
<evidence type="ECO:0000313" key="3">
    <source>
        <dbReference type="Proteomes" id="UP001216674"/>
    </source>
</evidence>